<protein>
    <recommendedName>
        <fullName evidence="2">DUF676 domain-containing protein</fullName>
    </recommendedName>
</protein>
<evidence type="ECO:0000313" key="3">
    <source>
        <dbReference type="EMBL" id="MFH4974916.1"/>
    </source>
</evidence>
<accession>A0ABD6E5V5</accession>
<dbReference type="Gene3D" id="3.40.50.1820">
    <property type="entry name" value="alpha/beta hydrolase"/>
    <property type="match status" value="1"/>
</dbReference>
<name>A0ABD6E5V5_9BILA</name>
<dbReference type="AlphaFoldDB" id="A0ABD6E5V5"/>
<comment type="caution">
    <text evidence="3">The sequence shown here is derived from an EMBL/GenBank/DDBJ whole genome shotgun (WGS) entry which is preliminary data.</text>
</comment>
<dbReference type="SUPFAM" id="SSF53474">
    <property type="entry name" value="alpha/beta-Hydrolases"/>
    <property type="match status" value="1"/>
</dbReference>
<sequence>MRVEVYPVFSAVFYLDKFHNVDLTHRGYYQIQFRFKTTVPCFVDISYQASSSSEKALFSANVHDDCATSRTVEIIFTEESVPIGDIFLCKFKPQKHVDMSESLHVRMFIDLLFLKRDHPPRAELFSSVSKRVMDIRLRTDRSLHICRPIFFHYTALSAVTIMLHASLVSVITKRKKLPPDPPISEKLRCYHECACRSSLLCCHSLQLFIVRHQSLIPSPVHIHVLNVEDECRKYCFGLTASENGWLQLERDAVILSEMLSKLFGQLIQLFVQSAQLVTRLIEEFDIRWMKKLGEGFFYEEDAVSSLLNSCDIMGRAQFVADFVRKNSYLCDLPKEDFYCAETDVDSSTMSIIIEYRYLPTSPSRSTREKSPETSLNSPASKSPVRKLHMRPFIIGHCLPLKSSRQSEPYMISYKTKANSDLISTALSFKHSRRMTDPGNLHNRSKSMHSLSDNLLTRRHRTKSAVEFRGKYPTGPEVCSQENPSNTEVPGARNASEYECSGNDLSANQQDVLSHSINSNTSDIRPFGMALYPDHSTVQFAHRKEDFKRKLFSSGFTGSLYSDLNRFPNRQPYFISRSNSMSHLISPKNTHLVVLVHGLEGGTDDLASYRNYLRLTVPNDSIRFLSSQSNRSETWTDLNQLAANLFSEILSFIESCYTPPTRISFIAHSMGGIIVRCMLGDAKAVSFLPKFHVFLTLNTPHCGLLYNQKAANWGVSLIQWWKQSTSLEQLTLRDTVSFRDTFLYRLSMNGVLSLFKYVLLVGSHNDLYVPCHSSLINYCKATQKDPSLQGTIYEEMVTNLNESVIGSAHHTSLIKYMVFHSFANTSRGVQMSGRAAHCATVDDDLFIEKFIAVSGFQYFI</sequence>
<keyword evidence="4" id="KW-1185">Reference proteome</keyword>
<feature type="region of interest" description="Disordered" evidence="1">
    <location>
        <begin position="361"/>
        <end position="383"/>
    </location>
</feature>
<dbReference type="EMBL" id="JBGFUD010000620">
    <property type="protein sequence ID" value="MFH4974916.1"/>
    <property type="molecule type" value="Genomic_DNA"/>
</dbReference>
<reference evidence="3 4" key="1">
    <citation type="submission" date="2024-08" db="EMBL/GenBank/DDBJ databases">
        <title>Gnathostoma spinigerum genome.</title>
        <authorList>
            <person name="Gonzalez-Bertolin B."/>
            <person name="Monzon S."/>
            <person name="Zaballos A."/>
            <person name="Jimenez P."/>
            <person name="Dekumyoy P."/>
            <person name="Varona S."/>
            <person name="Cuesta I."/>
            <person name="Sumanam S."/>
            <person name="Adisakwattana P."/>
            <person name="Gasser R.B."/>
            <person name="Hernandez-Gonzalez A."/>
            <person name="Young N.D."/>
            <person name="Perteguer M.J."/>
        </authorList>
    </citation>
    <scope>NUCLEOTIDE SEQUENCE [LARGE SCALE GENOMIC DNA]</scope>
    <source>
        <strain evidence="3">AL3</strain>
        <tissue evidence="3">Liver</tissue>
    </source>
</reference>
<evidence type="ECO:0000313" key="4">
    <source>
        <dbReference type="Proteomes" id="UP001608902"/>
    </source>
</evidence>
<feature type="domain" description="DUF676" evidence="2">
    <location>
        <begin position="586"/>
        <end position="772"/>
    </location>
</feature>
<dbReference type="InterPro" id="IPR044294">
    <property type="entry name" value="Lipase-like"/>
</dbReference>
<evidence type="ECO:0000256" key="1">
    <source>
        <dbReference type="SAM" id="MobiDB-lite"/>
    </source>
</evidence>
<dbReference type="InterPro" id="IPR007751">
    <property type="entry name" value="DUF676_lipase-like"/>
</dbReference>
<evidence type="ECO:0000259" key="2">
    <source>
        <dbReference type="Pfam" id="PF05057"/>
    </source>
</evidence>
<dbReference type="Proteomes" id="UP001608902">
    <property type="component" value="Unassembled WGS sequence"/>
</dbReference>
<dbReference type="PANTHER" id="PTHR12482">
    <property type="entry name" value="LIPASE ROG1-RELATED-RELATED"/>
    <property type="match status" value="1"/>
</dbReference>
<dbReference type="Pfam" id="PF05057">
    <property type="entry name" value="DUF676"/>
    <property type="match status" value="1"/>
</dbReference>
<organism evidence="3 4">
    <name type="scientific">Gnathostoma spinigerum</name>
    <dbReference type="NCBI Taxonomy" id="75299"/>
    <lineage>
        <taxon>Eukaryota</taxon>
        <taxon>Metazoa</taxon>
        <taxon>Ecdysozoa</taxon>
        <taxon>Nematoda</taxon>
        <taxon>Chromadorea</taxon>
        <taxon>Rhabditida</taxon>
        <taxon>Spirurina</taxon>
        <taxon>Gnathostomatomorpha</taxon>
        <taxon>Gnathostomatoidea</taxon>
        <taxon>Gnathostomatidae</taxon>
        <taxon>Gnathostoma</taxon>
    </lineage>
</organism>
<dbReference type="InterPro" id="IPR029058">
    <property type="entry name" value="AB_hydrolase_fold"/>
</dbReference>
<gene>
    <name evidence="3" type="ORF">AB6A40_001625</name>
</gene>
<dbReference type="PANTHER" id="PTHR12482:SF5">
    <property type="entry name" value="DUF676 DOMAIN-CONTAINING PROTEIN"/>
    <property type="match status" value="1"/>
</dbReference>
<feature type="region of interest" description="Disordered" evidence="1">
    <location>
        <begin position="471"/>
        <end position="496"/>
    </location>
</feature>
<proteinExistence type="predicted"/>